<keyword evidence="17" id="KW-1185">Reference proteome</keyword>
<feature type="binding site" description="axial binding residue" evidence="14">
    <location>
        <position position="443"/>
    </location>
    <ligand>
        <name>heme</name>
        <dbReference type="ChEBI" id="CHEBI:30413"/>
    </ligand>
    <ligandPart>
        <name>Fe</name>
        <dbReference type="ChEBI" id="CHEBI:18248"/>
    </ligandPart>
</feature>
<keyword evidence="8" id="KW-0256">Endoplasmic reticulum</keyword>
<evidence type="ECO:0000256" key="15">
    <source>
        <dbReference type="RuleBase" id="RU000461"/>
    </source>
</evidence>
<evidence type="ECO:0000256" key="10">
    <source>
        <dbReference type="ARBA" id="ARBA00023002"/>
    </source>
</evidence>
<dbReference type="InterPro" id="IPR036396">
    <property type="entry name" value="Cyt_P450_sf"/>
</dbReference>
<evidence type="ECO:0000256" key="13">
    <source>
        <dbReference type="ARBA" id="ARBA00023136"/>
    </source>
</evidence>
<keyword evidence="9" id="KW-0492">Microsome</keyword>
<sequence length="499" mass="57404">MILILVLIAIVTGLYFLNSHYKYWEKRGVPGPKPTLFIGNLADNFLVRKSLAELYGDIYKQFQDARVVGIFKASTPTLIIRDPELVKEIEVKSFQNFHDNEIFLDKNIDPLSGRNPFFLRGEEWKTTRALLTPAFTSGKMKWIYPLLEEVSKNFVKYVENHPGTTTGEGLKAKEICMRFTLNNVGTCAFGLDGKTFEEENPEFKQIADRFFSPEGIQTIKILLISIIPVLSKIVSIKFTPKDVEDKVRNIVRQTLQYREDNNIVRNDFLHILHQLMKTNKDFTEIDATAHAAGFFADGYESSSIVMHFLLYELAANPEPQSKLREEINKAFEANKGTLPYEELQHLPYLDAVFNEGMRLRPAGGTLSKICTKDYTYVPKEGELIKKPFVIEKGTPIVFPLYGLHSDPKYFEQPECFKPERFLDGKKDSMRYAFLPFGEGPRSCLGQRFGTLQIKIGVAYLIRNFEISVNKRTQLPIKYDPVYFLTLPKDPVWLDFKKIR</sequence>
<comment type="cofactor">
    <cofactor evidence="1 14">
        <name>heme</name>
        <dbReference type="ChEBI" id="CHEBI:30413"/>
    </cofactor>
</comment>
<dbReference type="PRINTS" id="PR00463">
    <property type="entry name" value="EP450I"/>
</dbReference>
<keyword evidence="10 15" id="KW-0560">Oxidoreductase</keyword>
<accession>A0AA38I3J5</accession>
<comment type="function">
    <text evidence="2">May be involved in the metabolism of insect hormones and in the breakdown of synthetic insecticides.</text>
</comment>
<evidence type="ECO:0000256" key="12">
    <source>
        <dbReference type="ARBA" id="ARBA00023033"/>
    </source>
</evidence>
<comment type="subcellular location">
    <subcellularLocation>
        <location evidence="4">Endoplasmic reticulum membrane</location>
        <topology evidence="4">Peripheral membrane protein</topology>
    </subcellularLocation>
    <subcellularLocation>
        <location evidence="3">Microsome membrane</location>
        <topology evidence="3">Peripheral membrane protein</topology>
    </subcellularLocation>
</comment>
<evidence type="ECO:0000256" key="2">
    <source>
        <dbReference type="ARBA" id="ARBA00003690"/>
    </source>
</evidence>
<dbReference type="EMBL" id="JALNTZ010000007">
    <property type="protein sequence ID" value="KAJ3647052.1"/>
    <property type="molecule type" value="Genomic_DNA"/>
</dbReference>
<keyword evidence="13" id="KW-0472">Membrane</keyword>
<evidence type="ECO:0008006" key="18">
    <source>
        <dbReference type="Google" id="ProtNLM"/>
    </source>
</evidence>
<dbReference type="InterPro" id="IPR050476">
    <property type="entry name" value="Insect_CytP450_Detox"/>
</dbReference>
<dbReference type="Pfam" id="PF00067">
    <property type="entry name" value="p450"/>
    <property type="match status" value="1"/>
</dbReference>
<dbReference type="GO" id="GO:0020037">
    <property type="term" value="F:heme binding"/>
    <property type="evidence" value="ECO:0007669"/>
    <property type="project" value="InterPro"/>
</dbReference>
<evidence type="ECO:0000256" key="8">
    <source>
        <dbReference type="ARBA" id="ARBA00022824"/>
    </source>
</evidence>
<protein>
    <recommendedName>
        <fullName evidence="18">Cytochrome P450</fullName>
    </recommendedName>
</protein>
<reference evidence="16" key="1">
    <citation type="journal article" date="2023" name="G3 (Bethesda)">
        <title>Whole genome assemblies of Zophobas morio and Tenebrio molitor.</title>
        <authorList>
            <person name="Kaur S."/>
            <person name="Stinson S.A."/>
            <person name="diCenzo G.C."/>
        </authorList>
    </citation>
    <scope>NUCLEOTIDE SEQUENCE</scope>
    <source>
        <strain evidence="16">QUZm001</strain>
    </source>
</reference>
<dbReference type="InterPro" id="IPR001128">
    <property type="entry name" value="Cyt_P450"/>
</dbReference>
<evidence type="ECO:0000256" key="4">
    <source>
        <dbReference type="ARBA" id="ARBA00004406"/>
    </source>
</evidence>
<dbReference type="InterPro" id="IPR002401">
    <property type="entry name" value="Cyt_P450_E_grp-I"/>
</dbReference>
<dbReference type="CDD" id="cd11056">
    <property type="entry name" value="CYP6-like"/>
    <property type="match status" value="1"/>
</dbReference>
<keyword evidence="11 14" id="KW-0408">Iron</keyword>
<dbReference type="PRINTS" id="PR00385">
    <property type="entry name" value="P450"/>
</dbReference>
<evidence type="ECO:0000256" key="3">
    <source>
        <dbReference type="ARBA" id="ARBA00004174"/>
    </source>
</evidence>
<evidence type="ECO:0000313" key="16">
    <source>
        <dbReference type="EMBL" id="KAJ3647052.1"/>
    </source>
</evidence>
<dbReference type="InterPro" id="IPR017972">
    <property type="entry name" value="Cyt_P450_CS"/>
</dbReference>
<dbReference type="SUPFAM" id="SSF48264">
    <property type="entry name" value="Cytochrome P450"/>
    <property type="match status" value="1"/>
</dbReference>
<keyword evidence="7 14" id="KW-0479">Metal-binding</keyword>
<evidence type="ECO:0000256" key="6">
    <source>
        <dbReference type="ARBA" id="ARBA00022617"/>
    </source>
</evidence>
<dbReference type="PANTHER" id="PTHR24292:SF84">
    <property type="entry name" value="CYTOCHROME P450 28A5-RELATED"/>
    <property type="match status" value="1"/>
</dbReference>
<dbReference type="GO" id="GO:0004497">
    <property type="term" value="F:monooxygenase activity"/>
    <property type="evidence" value="ECO:0007669"/>
    <property type="project" value="UniProtKB-KW"/>
</dbReference>
<evidence type="ECO:0000256" key="14">
    <source>
        <dbReference type="PIRSR" id="PIRSR602401-1"/>
    </source>
</evidence>
<dbReference type="Proteomes" id="UP001168821">
    <property type="component" value="Unassembled WGS sequence"/>
</dbReference>
<dbReference type="Gene3D" id="1.10.630.10">
    <property type="entry name" value="Cytochrome P450"/>
    <property type="match status" value="1"/>
</dbReference>
<dbReference type="FunFam" id="1.10.630.10:FF:000042">
    <property type="entry name" value="Cytochrome P450"/>
    <property type="match status" value="1"/>
</dbReference>
<evidence type="ECO:0000256" key="1">
    <source>
        <dbReference type="ARBA" id="ARBA00001971"/>
    </source>
</evidence>
<evidence type="ECO:0000256" key="7">
    <source>
        <dbReference type="ARBA" id="ARBA00022723"/>
    </source>
</evidence>
<dbReference type="AlphaFoldDB" id="A0AA38I3J5"/>
<keyword evidence="12 15" id="KW-0503">Monooxygenase</keyword>
<dbReference type="PANTHER" id="PTHR24292">
    <property type="entry name" value="CYTOCHROME P450"/>
    <property type="match status" value="1"/>
</dbReference>
<evidence type="ECO:0000256" key="5">
    <source>
        <dbReference type="ARBA" id="ARBA00010617"/>
    </source>
</evidence>
<keyword evidence="6 14" id="KW-0349">Heme</keyword>
<comment type="similarity">
    <text evidence="5 15">Belongs to the cytochrome P450 family.</text>
</comment>
<dbReference type="GO" id="GO:0016705">
    <property type="term" value="F:oxidoreductase activity, acting on paired donors, with incorporation or reduction of molecular oxygen"/>
    <property type="evidence" value="ECO:0007669"/>
    <property type="project" value="InterPro"/>
</dbReference>
<organism evidence="16 17">
    <name type="scientific">Zophobas morio</name>
    <dbReference type="NCBI Taxonomy" id="2755281"/>
    <lineage>
        <taxon>Eukaryota</taxon>
        <taxon>Metazoa</taxon>
        <taxon>Ecdysozoa</taxon>
        <taxon>Arthropoda</taxon>
        <taxon>Hexapoda</taxon>
        <taxon>Insecta</taxon>
        <taxon>Pterygota</taxon>
        <taxon>Neoptera</taxon>
        <taxon>Endopterygota</taxon>
        <taxon>Coleoptera</taxon>
        <taxon>Polyphaga</taxon>
        <taxon>Cucujiformia</taxon>
        <taxon>Tenebrionidae</taxon>
        <taxon>Zophobas</taxon>
    </lineage>
</organism>
<dbReference type="PROSITE" id="PS00086">
    <property type="entry name" value="CYTOCHROME_P450"/>
    <property type="match status" value="1"/>
</dbReference>
<proteinExistence type="inferred from homology"/>
<name>A0AA38I3J5_9CUCU</name>
<comment type="caution">
    <text evidence="16">The sequence shown here is derived from an EMBL/GenBank/DDBJ whole genome shotgun (WGS) entry which is preliminary data.</text>
</comment>
<dbReference type="GO" id="GO:0005789">
    <property type="term" value="C:endoplasmic reticulum membrane"/>
    <property type="evidence" value="ECO:0007669"/>
    <property type="project" value="UniProtKB-SubCell"/>
</dbReference>
<evidence type="ECO:0000313" key="17">
    <source>
        <dbReference type="Proteomes" id="UP001168821"/>
    </source>
</evidence>
<gene>
    <name evidence="16" type="ORF">Zmor_024600</name>
</gene>
<evidence type="ECO:0000256" key="9">
    <source>
        <dbReference type="ARBA" id="ARBA00022848"/>
    </source>
</evidence>
<dbReference type="GO" id="GO:0005506">
    <property type="term" value="F:iron ion binding"/>
    <property type="evidence" value="ECO:0007669"/>
    <property type="project" value="InterPro"/>
</dbReference>
<evidence type="ECO:0000256" key="11">
    <source>
        <dbReference type="ARBA" id="ARBA00023004"/>
    </source>
</evidence>